<protein>
    <submittedName>
        <fullName evidence="8">Cytochrome C biogenesis protein CcdA</fullName>
    </submittedName>
</protein>
<accession>A0A917K2U6</accession>
<feature type="transmembrane region" description="Helical" evidence="6">
    <location>
        <begin position="130"/>
        <end position="157"/>
    </location>
</feature>
<dbReference type="Pfam" id="PF02683">
    <property type="entry name" value="DsbD_TM"/>
    <property type="match status" value="1"/>
</dbReference>
<dbReference type="InterPro" id="IPR003834">
    <property type="entry name" value="Cyt_c_assmbl_TM_dom"/>
</dbReference>
<reference evidence="8" key="2">
    <citation type="submission" date="2020-09" db="EMBL/GenBank/DDBJ databases">
        <authorList>
            <person name="Sun Q."/>
            <person name="Ohkuma M."/>
        </authorList>
    </citation>
    <scope>NUCLEOTIDE SEQUENCE</scope>
    <source>
        <strain evidence="8">JCM 18487</strain>
    </source>
</reference>
<feature type="transmembrane region" description="Helical" evidence="6">
    <location>
        <begin position="93"/>
        <end position="110"/>
    </location>
</feature>
<sequence>MTVATHPTLWLAFLAGMLSFLSPCCLPLYPSYISYISGVTFGADEKYAFNHRLRALTHTFCFIVGFSIIFYALGMSASLFGQVFVNYRSAIRMVGGIIVFFMGLFLTGLVTPKWMLMERKWAFQATKTSYIASILVGVSFAAGWSPCIGPILAAVLVMAATQSMLGLTLITAYILGFALPFFILGFTLGSVRKLAQYGAVLTKAGGYVMMVLGLLLMTNTMSKITVVLIKLYGGFTGF</sequence>
<proteinExistence type="inferred from homology"/>
<gene>
    <name evidence="8" type="ORF">GCM10010885_02960</name>
</gene>
<evidence type="ECO:0000256" key="4">
    <source>
        <dbReference type="ARBA" id="ARBA00022989"/>
    </source>
</evidence>
<dbReference type="GO" id="GO:0017004">
    <property type="term" value="P:cytochrome complex assembly"/>
    <property type="evidence" value="ECO:0007669"/>
    <property type="project" value="InterPro"/>
</dbReference>
<organism evidence="8 9">
    <name type="scientific">Alicyclobacillus cellulosilyticus</name>
    <dbReference type="NCBI Taxonomy" id="1003997"/>
    <lineage>
        <taxon>Bacteria</taxon>
        <taxon>Bacillati</taxon>
        <taxon>Bacillota</taxon>
        <taxon>Bacilli</taxon>
        <taxon>Bacillales</taxon>
        <taxon>Alicyclobacillaceae</taxon>
        <taxon>Alicyclobacillus</taxon>
    </lineage>
</organism>
<dbReference type="EMBL" id="BMOY01000003">
    <property type="protein sequence ID" value="GGI96663.1"/>
    <property type="molecule type" value="Genomic_DNA"/>
</dbReference>
<dbReference type="RefSeq" id="WP_188880736.1">
    <property type="nucleotide sequence ID" value="NZ_BMOY01000003.1"/>
</dbReference>
<evidence type="ECO:0000256" key="3">
    <source>
        <dbReference type="ARBA" id="ARBA00022692"/>
    </source>
</evidence>
<evidence type="ECO:0000313" key="8">
    <source>
        <dbReference type="EMBL" id="GGI96663.1"/>
    </source>
</evidence>
<comment type="similarity">
    <text evidence="2">Belongs to the DsbD family.</text>
</comment>
<keyword evidence="9" id="KW-1185">Reference proteome</keyword>
<evidence type="ECO:0000256" key="1">
    <source>
        <dbReference type="ARBA" id="ARBA00004141"/>
    </source>
</evidence>
<comment type="subcellular location">
    <subcellularLocation>
        <location evidence="1">Membrane</location>
        <topology evidence="1">Multi-pass membrane protein</topology>
    </subcellularLocation>
</comment>
<dbReference type="GO" id="GO:0016020">
    <property type="term" value="C:membrane"/>
    <property type="evidence" value="ECO:0007669"/>
    <property type="project" value="UniProtKB-SubCell"/>
</dbReference>
<name>A0A917K2U6_9BACL</name>
<evidence type="ECO:0000313" key="9">
    <source>
        <dbReference type="Proteomes" id="UP000637695"/>
    </source>
</evidence>
<dbReference type="PANTHER" id="PTHR31272:SF4">
    <property type="entry name" value="CYTOCHROME C-TYPE BIOGENESIS PROTEIN HI_1454-RELATED"/>
    <property type="match status" value="1"/>
</dbReference>
<keyword evidence="4 6" id="KW-1133">Transmembrane helix</keyword>
<dbReference type="PANTHER" id="PTHR31272">
    <property type="entry name" value="CYTOCHROME C-TYPE BIOGENESIS PROTEIN HI_1454-RELATED"/>
    <property type="match status" value="1"/>
</dbReference>
<feature type="transmembrane region" description="Helical" evidence="6">
    <location>
        <begin position="164"/>
        <end position="188"/>
    </location>
</feature>
<keyword evidence="3 6" id="KW-0812">Transmembrane</keyword>
<reference evidence="8" key="1">
    <citation type="journal article" date="2014" name="Int. J. Syst. Evol. Microbiol.">
        <title>Complete genome sequence of Corynebacterium casei LMG S-19264T (=DSM 44701T), isolated from a smear-ripened cheese.</title>
        <authorList>
            <consortium name="US DOE Joint Genome Institute (JGI-PGF)"/>
            <person name="Walter F."/>
            <person name="Albersmeier A."/>
            <person name="Kalinowski J."/>
            <person name="Ruckert C."/>
        </authorList>
    </citation>
    <scope>NUCLEOTIDE SEQUENCE</scope>
    <source>
        <strain evidence="8">JCM 18487</strain>
    </source>
</reference>
<evidence type="ECO:0000259" key="7">
    <source>
        <dbReference type="Pfam" id="PF02683"/>
    </source>
</evidence>
<comment type="caution">
    <text evidence="8">The sequence shown here is derived from an EMBL/GenBank/DDBJ whole genome shotgun (WGS) entry which is preliminary data.</text>
</comment>
<evidence type="ECO:0000256" key="5">
    <source>
        <dbReference type="ARBA" id="ARBA00023136"/>
    </source>
</evidence>
<feature type="transmembrane region" description="Helical" evidence="6">
    <location>
        <begin position="9"/>
        <end position="29"/>
    </location>
</feature>
<keyword evidence="5 6" id="KW-0472">Membrane</keyword>
<dbReference type="AlphaFoldDB" id="A0A917K2U6"/>
<evidence type="ECO:0000256" key="6">
    <source>
        <dbReference type="SAM" id="Phobius"/>
    </source>
</evidence>
<feature type="domain" description="Cytochrome C biogenesis protein transmembrane" evidence="7">
    <location>
        <begin position="10"/>
        <end position="217"/>
    </location>
</feature>
<dbReference type="Proteomes" id="UP000637695">
    <property type="component" value="Unassembled WGS sequence"/>
</dbReference>
<evidence type="ECO:0000256" key="2">
    <source>
        <dbReference type="ARBA" id="ARBA00006143"/>
    </source>
</evidence>
<feature type="transmembrane region" description="Helical" evidence="6">
    <location>
        <begin position="55"/>
        <end position="81"/>
    </location>
</feature>
<dbReference type="InterPro" id="IPR051790">
    <property type="entry name" value="Cytochrome_c-biogenesis_DsbD"/>
</dbReference>